<dbReference type="EMBL" id="BKCJ010001116">
    <property type="protein sequence ID" value="GEU38969.1"/>
    <property type="molecule type" value="Genomic_DNA"/>
</dbReference>
<sequence>MLEKKVTCMSSSSGDIFRIPSMLSRWSFKDMQTSWANEVSFVPLGDVTLQLTEKVESEAAVLAWTIYPEDLADISDGLTDTSGGPDGYIWILTNISEGLTDISEGPDRYISKGLTDISMCPGGYIRETQVNIREPGQGLSVPKDLFTAFAFTSQKNVMTDIFKGLTDISGDLTDISEGLTDTSGVMMAISDGLKDIFGCPDGYIRRTDEYIRGTKILTDISEGLTDIFGILTDISKGLTDISGGPDRYISKGVMDIYLRPDRYIQVSSRIYPRDSSIYPGVLADISRGLTDIFGRTKNVVTDISEILRDISKGLTDISGGPDGYLS</sequence>
<dbReference type="AlphaFoldDB" id="A0A6L2JQM9"/>
<name>A0A6L2JQM9_TANCI</name>
<proteinExistence type="predicted"/>
<organism evidence="1">
    <name type="scientific">Tanacetum cinerariifolium</name>
    <name type="common">Dalmatian daisy</name>
    <name type="synonym">Chrysanthemum cinerariifolium</name>
    <dbReference type="NCBI Taxonomy" id="118510"/>
    <lineage>
        <taxon>Eukaryota</taxon>
        <taxon>Viridiplantae</taxon>
        <taxon>Streptophyta</taxon>
        <taxon>Embryophyta</taxon>
        <taxon>Tracheophyta</taxon>
        <taxon>Spermatophyta</taxon>
        <taxon>Magnoliopsida</taxon>
        <taxon>eudicotyledons</taxon>
        <taxon>Gunneridae</taxon>
        <taxon>Pentapetalae</taxon>
        <taxon>asterids</taxon>
        <taxon>campanulids</taxon>
        <taxon>Asterales</taxon>
        <taxon>Asteraceae</taxon>
        <taxon>Asteroideae</taxon>
        <taxon>Anthemideae</taxon>
        <taxon>Anthemidinae</taxon>
        <taxon>Tanacetum</taxon>
    </lineage>
</organism>
<gene>
    <name evidence="1" type="ORF">Tci_010947</name>
</gene>
<comment type="caution">
    <text evidence="1">The sequence shown here is derived from an EMBL/GenBank/DDBJ whole genome shotgun (WGS) entry which is preliminary data.</text>
</comment>
<reference evidence="1" key="1">
    <citation type="journal article" date="2019" name="Sci. Rep.">
        <title>Draft genome of Tanacetum cinerariifolium, the natural source of mosquito coil.</title>
        <authorList>
            <person name="Yamashiro T."/>
            <person name="Shiraishi A."/>
            <person name="Satake H."/>
            <person name="Nakayama K."/>
        </authorList>
    </citation>
    <scope>NUCLEOTIDE SEQUENCE</scope>
</reference>
<protein>
    <submittedName>
        <fullName evidence="1">Uncharacterized protein</fullName>
    </submittedName>
</protein>
<evidence type="ECO:0000313" key="1">
    <source>
        <dbReference type="EMBL" id="GEU38969.1"/>
    </source>
</evidence>
<accession>A0A6L2JQM9</accession>